<organism evidence="2 3">
    <name type="scientific">Tetragonisca angustula</name>
    <dbReference type="NCBI Taxonomy" id="166442"/>
    <lineage>
        <taxon>Eukaryota</taxon>
        <taxon>Metazoa</taxon>
        <taxon>Ecdysozoa</taxon>
        <taxon>Arthropoda</taxon>
        <taxon>Hexapoda</taxon>
        <taxon>Insecta</taxon>
        <taxon>Pterygota</taxon>
        <taxon>Neoptera</taxon>
        <taxon>Endopterygota</taxon>
        <taxon>Hymenoptera</taxon>
        <taxon>Apocrita</taxon>
        <taxon>Aculeata</taxon>
        <taxon>Apoidea</taxon>
        <taxon>Anthophila</taxon>
        <taxon>Apidae</taxon>
        <taxon>Tetragonisca</taxon>
    </lineage>
</organism>
<dbReference type="AlphaFoldDB" id="A0AAW1AJY9"/>
<dbReference type="EMBL" id="JAWNGG020000011">
    <property type="protein sequence ID" value="KAK9309387.1"/>
    <property type="molecule type" value="Genomic_DNA"/>
</dbReference>
<gene>
    <name evidence="2" type="ORF">QLX08_000878</name>
</gene>
<comment type="caution">
    <text evidence="2">The sequence shown here is derived from an EMBL/GenBank/DDBJ whole genome shotgun (WGS) entry which is preliminary data.</text>
</comment>
<protein>
    <submittedName>
        <fullName evidence="2">Uncharacterized protein</fullName>
    </submittedName>
</protein>
<evidence type="ECO:0000256" key="1">
    <source>
        <dbReference type="SAM" id="MobiDB-lite"/>
    </source>
</evidence>
<name>A0AAW1AJY9_9HYME</name>
<evidence type="ECO:0000313" key="3">
    <source>
        <dbReference type="Proteomes" id="UP001432146"/>
    </source>
</evidence>
<dbReference type="Proteomes" id="UP001432146">
    <property type="component" value="Unassembled WGS sequence"/>
</dbReference>
<proteinExistence type="predicted"/>
<reference evidence="2 3" key="1">
    <citation type="submission" date="2024-05" db="EMBL/GenBank/DDBJ databases">
        <title>The nuclear and mitochondrial genome assemblies of Tetragonisca angustula (Apidae: Meliponini), a tiny yet remarkable pollinator in the Neotropics.</title>
        <authorList>
            <person name="Ferrari R."/>
            <person name="Ricardo P.C."/>
            <person name="Dias F.C."/>
            <person name="Araujo N.S."/>
            <person name="Soares D.O."/>
            <person name="Zhou Q.-S."/>
            <person name="Zhu C.-D."/>
            <person name="Coutinho L."/>
            <person name="Airas M.C."/>
            <person name="Batista T.M."/>
        </authorList>
    </citation>
    <scope>NUCLEOTIDE SEQUENCE [LARGE SCALE GENOMIC DNA]</scope>
    <source>
        <strain evidence="2">ASF017062</strain>
        <tissue evidence="2">Abdomen</tissue>
    </source>
</reference>
<sequence>MKECNSELNAIVTGGQRLMGYASLSRIKFDWKLVSRVFTTSSELWRNTRNPEITLNPTLKPASAEREHPRSRLRAYSQEGNDV</sequence>
<keyword evidence="3" id="KW-1185">Reference proteome</keyword>
<accession>A0AAW1AJY9</accession>
<evidence type="ECO:0000313" key="2">
    <source>
        <dbReference type="EMBL" id="KAK9309387.1"/>
    </source>
</evidence>
<feature type="region of interest" description="Disordered" evidence="1">
    <location>
        <begin position="52"/>
        <end position="83"/>
    </location>
</feature>